<feature type="compositionally biased region" description="Low complexity" evidence="1">
    <location>
        <begin position="83"/>
        <end position="104"/>
    </location>
</feature>
<evidence type="ECO:0000313" key="4">
    <source>
        <dbReference type="EMBL" id="GAD19939.1"/>
    </source>
</evidence>
<organism evidence="4 5">
    <name type="scientific">Helicobacter fennelliae MRY12-0050</name>
    <dbReference type="NCBI Taxonomy" id="1325130"/>
    <lineage>
        <taxon>Bacteria</taxon>
        <taxon>Pseudomonadati</taxon>
        <taxon>Campylobacterota</taxon>
        <taxon>Epsilonproteobacteria</taxon>
        <taxon>Campylobacterales</taxon>
        <taxon>Helicobacteraceae</taxon>
        <taxon>Helicobacter</taxon>
    </lineage>
</organism>
<feature type="domain" description="SH3b" evidence="3">
    <location>
        <begin position="153"/>
        <end position="211"/>
    </location>
</feature>
<sequence length="274" mass="30221">MKFKMFFRAYTLPLVILLIGVGLYYIIVVYGIKKTPNFASLSTLNTPITQDPLSQINITQNNPTPNQLESQDKESQDNPQVDSANANTNATSTNTTSSTTAPESPITLTQAELTTQTQNLPVEILDQEPANPQDLNQNLNPEQNLNQNPAQNLNNYFVNVYNANVRQAPSTSSQVIDKVFFGQEIAVREIKDNWAQLASGGFVSHALLSADKPIIIAFSPSSTLNIREQPSTSAKIIGSLRPNQEVRITQIQSNGWAQLESGGFVLYQLLKEKQ</sequence>
<dbReference type="STRING" id="1325130.HFN_1179"/>
<protein>
    <recommendedName>
        <fullName evidence="3">SH3b domain-containing protein</fullName>
    </recommendedName>
</protein>
<evidence type="ECO:0000256" key="2">
    <source>
        <dbReference type="SAM" id="Phobius"/>
    </source>
</evidence>
<name>T1CSX8_9HELI</name>
<proteinExistence type="predicted"/>
<keyword evidence="5" id="KW-1185">Reference proteome</keyword>
<comment type="caution">
    <text evidence="4">The sequence shown here is derived from an EMBL/GenBank/DDBJ whole genome shotgun (WGS) entry which is preliminary data.</text>
</comment>
<keyword evidence="2" id="KW-0472">Membrane</keyword>
<accession>T1CSX8</accession>
<dbReference type="RefSeq" id="WP_023949614.1">
    <property type="nucleotide sequence ID" value="NZ_BASD01000029.1"/>
</dbReference>
<feature type="compositionally biased region" description="Polar residues" evidence="1">
    <location>
        <begin position="54"/>
        <end position="69"/>
    </location>
</feature>
<evidence type="ECO:0000256" key="1">
    <source>
        <dbReference type="SAM" id="MobiDB-lite"/>
    </source>
</evidence>
<dbReference type="Proteomes" id="UP000018143">
    <property type="component" value="Unassembled WGS sequence"/>
</dbReference>
<evidence type="ECO:0000313" key="5">
    <source>
        <dbReference type="Proteomes" id="UP000018143"/>
    </source>
</evidence>
<keyword evidence="2" id="KW-0812">Transmembrane</keyword>
<dbReference type="InterPro" id="IPR052354">
    <property type="entry name" value="Cell_Wall_Dynamics_Protein"/>
</dbReference>
<dbReference type="SMART" id="SM00287">
    <property type="entry name" value="SH3b"/>
    <property type="match status" value="2"/>
</dbReference>
<feature type="domain" description="SH3b" evidence="3">
    <location>
        <begin position="217"/>
        <end position="273"/>
    </location>
</feature>
<dbReference type="EMBL" id="BASD01000029">
    <property type="protein sequence ID" value="GAD19939.1"/>
    <property type="molecule type" value="Genomic_DNA"/>
</dbReference>
<dbReference type="OrthoDB" id="5735764at2"/>
<dbReference type="PANTHER" id="PTHR34408">
    <property type="entry name" value="FAMILY PROTEIN, PUTATIVE-RELATED"/>
    <property type="match status" value="1"/>
</dbReference>
<reference evidence="4 5" key="1">
    <citation type="journal article" date="2013" name="Genome Announc.">
        <title>Draft Genome Sequence of Helicobacter fennelliae Strain MRY12-0050, Isolated from a Bacteremia Patient.</title>
        <authorList>
            <person name="Rimbara E."/>
            <person name="Matsui M."/>
            <person name="Mori S."/>
            <person name="Suzuki S."/>
            <person name="Suzuki M."/>
            <person name="Kim H."/>
            <person name="Sekizuka T."/>
            <person name="Kuroda M."/>
            <person name="Shibayama K."/>
        </authorList>
    </citation>
    <scope>NUCLEOTIDE SEQUENCE [LARGE SCALE GENOMIC DNA]</scope>
    <source>
        <strain evidence="4 5">MRY12-0050</strain>
    </source>
</reference>
<keyword evidence="2" id="KW-1133">Transmembrane helix</keyword>
<evidence type="ECO:0000259" key="3">
    <source>
        <dbReference type="SMART" id="SM00287"/>
    </source>
</evidence>
<feature type="region of interest" description="Disordered" evidence="1">
    <location>
        <begin position="130"/>
        <end position="149"/>
    </location>
</feature>
<dbReference type="PANTHER" id="PTHR34408:SF1">
    <property type="entry name" value="GLYCOSYL HYDROLASE FAMILY 19 DOMAIN-CONTAINING PROTEIN HI_1415"/>
    <property type="match status" value="1"/>
</dbReference>
<dbReference type="Gene3D" id="2.30.30.40">
    <property type="entry name" value="SH3 Domains"/>
    <property type="match status" value="2"/>
</dbReference>
<gene>
    <name evidence="4" type="ORF">HFN_1179</name>
</gene>
<dbReference type="Pfam" id="PF08239">
    <property type="entry name" value="SH3_3"/>
    <property type="match status" value="2"/>
</dbReference>
<dbReference type="InterPro" id="IPR003646">
    <property type="entry name" value="SH3-like_bac-type"/>
</dbReference>
<feature type="transmembrane region" description="Helical" evidence="2">
    <location>
        <begin position="12"/>
        <end position="32"/>
    </location>
</feature>
<feature type="region of interest" description="Disordered" evidence="1">
    <location>
        <begin position="54"/>
        <end position="104"/>
    </location>
</feature>
<dbReference type="AlphaFoldDB" id="T1CSX8"/>